<name>A0ABY9RAX6_9FLAO</name>
<gene>
    <name evidence="1" type="ORF">RF683_02830</name>
</gene>
<dbReference type="Proteomes" id="UP001180481">
    <property type="component" value="Chromosome"/>
</dbReference>
<proteinExistence type="predicted"/>
<accession>A0ABY9RAX6</accession>
<evidence type="ECO:0000313" key="2">
    <source>
        <dbReference type="Proteomes" id="UP001180481"/>
    </source>
</evidence>
<dbReference type="RefSeq" id="WP_309532705.1">
    <property type="nucleotide sequence ID" value="NZ_CP133721.1"/>
</dbReference>
<sequence length="200" mass="23634">MKNYIIIIVLTTLLFSCKKFNYNKNDDLKFICDKPPILLNISVIDSLSRNENKLSDFKVNDSVGLYKVLKKAFNFYDIYYYSKINKNTYVMFYSYDYSKAFFLLSLIDNKVKDFYELAYISGDGEDFDFKKSVYRNGVFYSSFVGGERTFTSPNDTIRYRFRGTSKISISKDGNITEDTLRIERNFFEIKPNEYSIESKY</sequence>
<dbReference type="PROSITE" id="PS51257">
    <property type="entry name" value="PROKAR_LIPOPROTEIN"/>
    <property type="match status" value="1"/>
</dbReference>
<evidence type="ECO:0008006" key="3">
    <source>
        <dbReference type="Google" id="ProtNLM"/>
    </source>
</evidence>
<dbReference type="EMBL" id="CP133721">
    <property type="protein sequence ID" value="WMW78397.1"/>
    <property type="molecule type" value="Genomic_DNA"/>
</dbReference>
<organism evidence="1 2">
    <name type="scientific">Flavobacterium nakdongensis</name>
    <dbReference type="NCBI Taxonomy" id="3073563"/>
    <lineage>
        <taxon>Bacteria</taxon>
        <taxon>Pseudomonadati</taxon>
        <taxon>Bacteroidota</taxon>
        <taxon>Flavobacteriia</taxon>
        <taxon>Flavobacteriales</taxon>
        <taxon>Flavobacteriaceae</taxon>
        <taxon>Flavobacterium</taxon>
    </lineage>
</organism>
<protein>
    <recommendedName>
        <fullName evidence="3">Lipoprotein</fullName>
    </recommendedName>
</protein>
<evidence type="ECO:0000313" key="1">
    <source>
        <dbReference type="EMBL" id="WMW78397.1"/>
    </source>
</evidence>
<reference evidence="1" key="1">
    <citation type="submission" date="2023-09" db="EMBL/GenBank/DDBJ databases">
        <title>Flavobacterium sp. 20NA77.7 isolated from freshwater.</title>
        <authorList>
            <person name="Le V."/>
            <person name="Ko S.-R."/>
            <person name="Ahn C.-Y."/>
            <person name="Oh H.-M."/>
        </authorList>
    </citation>
    <scope>NUCLEOTIDE SEQUENCE</scope>
    <source>
        <strain evidence="1">20NA77.7</strain>
    </source>
</reference>
<keyword evidence="2" id="KW-1185">Reference proteome</keyword>